<reference evidence="2" key="1">
    <citation type="submission" date="2023-03" db="EMBL/GenBank/DDBJ databases">
        <title>Chitinimonas shenzhenensis gen. nov., sp. nov., a novel member of family Burkholderiaceae isolated from activated sludge collected in Shen Zhen, China.</title>
        <authorList>
            <person name="Wang X."/>
        </authorList>
    </citation>
    <scope>NUCLEOTIDE SEQUENCE</scope>
    <source>
        <strain evidence="2">DQS-5</strain>
    </source>
</reference>
<name>A0ABT7DXV8_9NEIS</name>
<keyword evidence="1" id="KW-0472">Membrane</keyword>
<dbReference type="Proteomes" id="UP001172778">
    <property type="component" value="Unassembled WGS sequence"/>
</dbReference>
<dbReference type="RefSeq" id="WP_284101183.1">
    <property type="nucleotide sequence ID" value="NZ_JARRAF010000013.1"/>
</dbReference>
<comment type="caution">
    <text evidence="2">The sequence shown here is derived from an EMBL/GenBank/DDBJ whole genome shotgun (WGS) entry which is preliminary data.</text>
</comment>
<dbReference type="InterPro" id="IPR012902">
    <property type="entry name" value="N_methyl_site"/>
</dbReference>
<sequence>MTKALSGQGGMSLIEVLVAMALFTICGLGMIYMQTHALFSSSDTSFRTKASRSANAALAQILADVPNLRKDYAYSGATVPAKLEAWDKELKKNLPAAEASIAFKPVSGTQFASVKISIKWHRPGSFLGAGKGEYVVDTVVANFGETDDERDRVNP</sequence>
<dbReference type="EMBL" id="JARRAF010000013">
    <property type="protein sequence ID" value="MDK2124871.1"/>
    <property type="molecule type" value="Genomic_DNA"/>
</dbReference>
<evidence type="ECO:0000313" key="2">
    <source>
        <dbReference type="EMBL" id="MDK2124871.1"/>
    </source>
</evidence>
<feature type="transmembrane region" description="Helical" evidence="1">
    <location>
        <begin position="12"/>
        <end position="33"/>
    </location>
</feature>
<proteinExistence type="predicted"/>
<dbReference type="NCBIfam" id="TIGR02532">
    <property type="entry name" value="IV_pilin_GFxxxE"/>
    <property type="match status" value="1"/>
</dbReference>
<keyword evidence="3" id="KW-1185">Reference proteome</keyword>
<evidence type="ECO:0000313" key="3">
    <source>
        <dbReference type="Proteomes" id="UP001172778"/>
    </source>
</evidence>
<evidence type="ECO:0000256" key="1">
    <source>
        <dbReference type="SAM" id="Phobius"/>
    </source>
</evidence>
<dbReference type="Pfam" id="PF07963">
    <property type="entry name" value="N_methyl"/>
    <property type="match status" value="1"/>
</dbReference>
<protein>
    <submittedName>
        <fullName evidence="2">Prepilin-type N-terminal cleavage/methylation domain-containing protein</fullName>
    </submittedName>
</protein>
<keyword evidence="1" id="KW-0812">Transmembrane</keyword>
<accession>A0ABT7DXV8</accession>
<keyword evidence="1" id="KW-1133">Transmembrane helix</keyword>
<gene>
    <name evidence="2" type="ORF">PZA18_12525</name>
</gene>
<organism evidence="2 3">
    <name type="scientific">Parachitinimonas caeni</name>
    <dbReference type="NCBI Taxonomy" id="3031301"/>
    <lineage>
        <taxon>Bacteria</taxon>
        <taxon>Pseudomonadati</taxon>
        <taxon>Pseudomonadota</taxon>
        <taxon>Betaproteobacteria</taxon>
        <taxon>Neisseriales</taxon>
        <taxon>Chitinibacteraceae</taxon>
        <taxon>Parachitinimonas</taxon>
    </lineage>
</organism>